<dbReference type="CDD" id="cd18578">
    <property type="entry name" value="ABC_6TM_Pgp_ABCB1_D2_like"/>
    <property type="match status" value="1"/>
</dbReference>
<dbReference type="CDD" id="cd03249">
    <property type="entry name" value="ABC_MTABC3_MDL1_MDL2"/>
    <property type="match status" value="2"/>
</dbReference>
<comment type="similarity">
    <text evidence="2">Belongs to the ABC transporter superfamily. ABCB family. Multidrug resistance exporter (TC 3.A.1.201) subfamily.</text>
</comment>
<dbReference type="SUPFAM" id="SSF52540">
    <property type="entry name" value="P-loop containing nucleoside triphosphate hydrolases"/>
    <property type="match status" value="2"/>
</dbReference>
<feature type="domain" description="ABC transmembrane type-1" evidence="11">
    <location>
        <begin position="77"/>
        <end position="380"/>
    </location>
</feature>
<feature type="domain" description="ABC transmembrane type-1" evidence="11">
    <location>
        <begin position="741"/>
        <end position="1027"/>
    </location>
</feature>
<dbReference type="Gene3D" id="3.40.50.300">
    <property type="entry name" value="P-loop containing nucleotide triphosphate hydrolases"/>
    <property type="match status" value="2"/>
</dbReference>
<dbReference type="EMBL" id="KN880444">
    <property type="protein sequence ID" value="KIY72420.1"/>
    <property type="molecule type" value="Genomic_DNA"/>
</dbReference>
<dbReference type="PROSITE" id="PS00211">
    <property type="entry name" value="ABC_TRANSPORTER_1"/>
    <property type="match status" value="2"/>
</dbReference>
<feature type="domain" description="ABC transporter" evidence="10">
    <location>
        <begin position="1064"/>
        <end position="1304"/>
    </location>
</feature>
<dbReference type="InterPro" id="IPR003439">
    <property type="entry name" value="ABC_transporter-like_ATP-bd"/>
</dbReference>
<dbReference type="PANTHER" id="PTHR43394:SF27">
    <property type="entry name" value="ATP-DEPENDENT TRANSLOCASE ABCB1-LIKE"/>
    <property type="match status" value="1"/>
</dbReference>
<feature type="transmembrane region" description="Helical" evidence="9">
    <location>
        <begin position="855"/>
        <end position="881"/>
    </location>
</feature>
<dbReference type="SMART" id="SM00382">
    <property type="entry name" value="AAA"/>
    <property type="match status" value="2"/>
</dbReference>
<dbReference type="Gene3D" id="1.20.1560.10">
    <property type="entry name" value="ABC transporter type 1, transmembrane domain"/>
    <property type="match status" value="1"/>
</dbReference>
<dbReference type="InterPro" id="IPR003593">
    <property type="entry name" value="AAA+_ATPase"/>
</dbReference>
<dbReference type="FunFam" id="3.40.50.300:FF:000251">
    <property type="entry name" value="ABC transporter B family member 19"/>
    <property type="match status" value="1"/>
</dbReference>
<feature type="domain" description="ABC transporter" evidence="10">
    <location>
        <begin position="415"/>
        <end position="660"/>
    </location>
</feature>
<evidence type="ECO:0000259" key="11">
    <source>
        <dbReference type="PROSITE" id="PS50929"/>
    </source>
</evidence>
<feature type="transmembrane region" description="Helical" evidence="9">
    <location>
        <begin position="316"/>
        <end position="339"/>
    </location>
</feature>
<evidence type="ECO:0000256" key="5">
    <source>
        <dbReference type="ARBA" id="ARBA00022840"/>
    </source>
</evidence>
<dbReference type="SUPFAM" id="SSF90123">
    <property type="entry name" value="ABC transporter transmembrane region"/>
    <property type="match status" value="2"/>
</dbReference>
<feature type="transmembrane region" description="Helical" evidence="9">
    <location>
        <begin position="351"/>
        <end position="372"/>
    </location>
</feature>
<comment type="subcellular location">
    <subcellularLocation>
        <location evidence="1">Membrane</location>
        <topology evidence="1">Multi-pass membrane protein</topology>
    </subcellularLocation>
</comment>
<feature type="transmembrane region" description="Helical" evidence="9">
    <location>
        <begin position="72"/>
        <end position="97"/>
    </location>
</feature>
<feature type="transmembrane region" description="Helical" evidence="9">
    <location>
        <begin position="213"/>
        <end position="232"/>
    </location>
</feature>
<organism evidence="12 13">
    <name type="scientific">Cylindrobasidium torrendii FP15055 ss-10</name>
    <dbReference type="NCBI Taxonomy" id="1314674"/>
    <lineage>
        <taxon>Eukaryota</taxon>
        <taxon>Fungi</taxon>
        <taxon>Dikarya</taxon>
        <taxon>Basidiomycota</taxon>
        <taxon>Agaricomycotina</taxon>
        <taxon>Agaricomycetes</taxon>
        <taxon>Agaricomycetidae</taxon>
        <taxon>Agaricales</taxon>
        <taxon>Marasmiineae</taxon>
        <taxon>Physalacriaceae</taxon>
        <taxon>Cylindrobasidium</taxon>
    </lineage>
</organism>
<feature type="region of interest" description="Disordered" evidence="8">
    <location>
        <begin position="1"/>
        <end position="41"/>
    </location>
</feature>
<evidence type="ECO:0000259" key="10">
    <source>
        <dbReference type="PROSITE" id="PS50893"/>
    </source>
</evidence>
<evidence type="ECO:0000256" key="2">
    <source>
        <dbReference type="ARBA" id="ARBA00007577"/>
    </source>
</evidence>
<evidence type="ECO:0000256" key="4">
    <source>
        <dbReference type="ARBA" id="ARBA00022741"/>
    </source>
</evidence>
<name>A0A0D7BQB0_9AGAR</name>
<keyword evidence="6 9" id="KW-1133">Transmembrane helix</keyword>
<keyword evidence="3 9" id="KW-0812">Transmembrane</keyword>
<evidence type="ECO:0000256" key="8">
    <source>
        <dbReference type="SAM" id="MobiDB-lite"/>
    </source>
</evidence>
<dbReference type="GO" id="GO:0090374">
    <property type="term" value="P:oligopeptide export from mitochondrion"/>
    <property type="evidence" value="ECO:0007669"/>
    <property type="project" value="TreeGrafter"/>
</dbReference>
<dbReference type="GO" id="GO:0005524">
    <property type="term" value="F:ATP binding"/>
    <property type="evidence" value="ECO:0007669"/>
    <property type="project" value="UniProtKB-KW"/>
</dbReference>
<dbReference type="GO" id="GO:0016887">
    <property type="term" value="F:ATP hydrolysis activity"/>
    <property type="evidence" value="ECO:0007669"/>
    <property type="project" value="InterPro"/>
</dbReference>
<dbReference type="STRING" id="1314674.A0A0D7BQB0"/>
<dbReference type="InterPro" id="IPR039421">
    <property type="entry name" value="Type_1_exporter"/>
</dbReference>
<feature type="transmembrane region" description="Helical" evidence="9">
    <location>
        <begin position="963"/>
        <end position="987"/>
    </location>
</feature>
<evidence type="ECO:0000256" key="3">
    <source>
        <dbReference type="ARBA" id="ARBA00022692"/>
    </source>
</evidence>
<dbReference type="FunFam" id="1.20.1560.10:FF:000102">
    <property type="entry name" value="ABC multidrug transporter Mdr1"/>
    <property type="match status" value="1"/>
</dbReference>
<keyword evidence="5" id="KW-0067">ATP-binding</keyword>
<evidence type="ECO:0000256" key="9">
    <source>
        <dbReference type="SAM" id="Phobius"/>
    </source>
</evidence>
<keyword evidence="4" id="KW-0547">Nucleotide-binding</keyword>
<dbReference type="Pfam" id="PF00005">
    <property type="entry name" value="ABC_tran"/>
    <property type="match status" value="2"/>
</dbReference>
<feature type="transmembrane region" description="Helical" evidence="9">
    <location>
        <begin position="887"/>
        <end position="907"/>
    </location>
</feature>
<feature type="transmembrane region" description="Helical" evidence="9">
    <location>
        <begin position="740"/>
        <end position="762"/>
    </location>
</feature>
<evidence type="ECO:0000256" key="7">
    <source>
        <dbReference type="ARBA" id="ARBA00023136"/>
    </source>
</evidence>
<feature type="transmembrane region" description="Helical" evidence="9">
    <location>
        <begin position="782"/>
        <end position="802"/>
    </location>
</feature>
<protein>
    <submittedName>
        <fullName evidence="12">Ste6-like protein</fullName>
    </submittedName>
</protein>
<dbReference type="Proteomes" id="UP000054007">
    <property type="component" value="Unassembled WGS sequence"/>
</dbReference>
<sequence length="1311" mass="142470">MSRPNSTDEKITFVDPPKNARWAPFSKKSPKPTNDVDSEKDSVETAVAVEAEPELPPASFLSLFRFHTPLEIALNCIALVAAAASGAAQPLMTLLFANLTNDFVVFQKVINLVDAGELDQSAFQEAAANFKHTAADDALYLVIIGIGMLVCTFIYMYTWVYTAEINAKRIRERYLQAILRQDIAFFDKVGAGEVATRIQTDTHMVQRSISEKVALVVSFLGAFFCGFILAYIRSWRLALALSSLLPVIAITGGIMNKFVSTYTQLSLKHVANGGSVAEEVISTVRTAQAFGTQKILAGLYDVHIDKSDAAEAKIGIWLGGGLSIFFFAIYSSYALAFYFGTTLIQQGHADAGVVVNVFMAILIGSFSLALLAPEMQAVTEGRGAASKLFATIDRVPAIDSASAAGEKPDHVEGEITLEDVQFSYPSRPNVTVVKGLSLRFRAGKTAALVGASGSGKSTAISLIERFYDPAAGRVTFDGRDLKTLNIKWLRSQIGLVSQEPTLFATTILGNVAHGLINTPYEHASPEEQFKLIKEACIKSNADGFITKLPLGYETMVGERGFLLSGGQKQRIAIARAIVSDPKVLLLDEATSALDTQSELIVQDALDKAAAGRTTITIAHRLSTIKDADVIFVMGDGLLIEQGSHNELLQKDGAYAKLVSAQKLRETKEEEATTASDDVQDIEKEIQEEIPLGRRNTGNQSLASQIIQERNAAKDNARADVSLFVLFKRMFLINRAQWRQYAIGTVFAFLTGCVYPAFGVVYAKAINGFSETGPALRKAGDRNALWFFIIAVLSAICIGNQNYHFSSSAAKLSARLRSLSFRAILRQDIEYFDADEHSTGSLTSNLSDNPQKVHGLFGTTLAAIVQSIATIIVGSILGLIFIWKIGLVGIACTPLLISAGYIRLRVVVLKDQKNKKLHDSSAQLACEAAGAIRTVASLTREDDCIAQYSHSLEGPLKESNRSALWSNLLFAVSQSMAFYVIALVFWYGSILVANREFGTFGFFVGLMSTTFGAIQAGNVFSFVPDISSAQGAGSQIIRLLDSVPEIDAESTEGRKVDLTKSQGQIHFKDVHFRYPTRPGVRVLRGLNLSIEPGTYVALVGASGCGKSTVIQLIERFYDPLAGEITMDGVKINEFNVQEYRKQISLVSQEPTLYAGTVRFNILLGATKPPSEVTQEEIEQACRDANILEFVQSLPDGFDTDVGGKGSQLSGGQKQRIAIARALLRSPKVLLLDESTSALDSTSEKVVQAALDQAAKGRTTIAIAHRLSTIQNADRIYFIKDGRVSESGTHDQLINRKGDYFEYVQLQALSKRE</sequence>
<evidence type="ECO:0000256" key="1">
    <source>
        <dbReference type="ARBA" id="ARBA00004141"/>
    </source>
</evidence>
<dbReference type="CDD" id="cd18577">
    <property type="entry name" value="ABC_6TM_Pgp_ABCB1_D1_like"/>
    <property type="match status" value="1"/>
</dbReference>
<dbReference type="InterPro" id="IPR036640">
    <property type="entry name" value="ABC1_TM_sf"/>
</dbReference>
<dbReference type="OrthoDB" id="6500128at2759"/>
<feature type="transmembrane region" description="Helical" evidence="9">
    <location>
        <begin position="138"/>
        <end position="161"/>
    </location>
</feature>
<proteinExistence type="inferred from homology"/>
<evidence type="ECO:0000313" key="13">
    <source>
        <dbReference type="Proteomes" id="UP000054007"/>
    </source>
</evidence>
<reference evidence="12 13" key="1">
    <citation type="journal article" date="2015" name="Fungal Genet. Biol.">
        <title>Evolution of novel wood decay mechanisms in Agaricales revealed by the genome sequences of Fistulina hepatica and Cylindrobasidium torrendii.</title>
        <authorList>
            <person name="Floudas D."/>
            <person name="Held B.W."/>
            <person name="Riley R."/>
            <person name="Nagy L.G."/>
            <person name="Koehler G."/>
            <person name="Ransdell A.S."/>
            <person name="Younus H."/>
            <person name="Chow J."/>
            <person name="Chiniquy J."/>
            <person name="Lipzen A."/>
            <person name="Tritt A."/>
            <person name="Sun H."/>
            <person name="Haridas S."/>
            <person name="LaButti K."/>
            <person name="Ohm R.A."/>
            <person name="Kues U."/>
            <person name="Blanchette R.A."/>
            <person name="Grigoriev I.V."/>
            <person name="Minto R.E."/>
            <person name="Hibbett D.S."/>
        </authorList>
    </citation>
    <scope>NUCLEOTIDE SEQUENCE [LARGE SCALE GENOMIC DNA]</scope>
    <source>
        <strain evidence="12 13">FP15055 ss-10</strain>
    </source>
</reference>
<feature type="transmembrane region" description="Helical" evidence="9">
    <location>
        <begin position="238"/>
        <end position="259"/>
    </location>
</feature>
<dbReference type="GO" id="GO:0015421">
    <property type="term" value="F:ABC-type oligopeptide transporter activity"/>
    <property type="evidence" value="ECO:0007669"/>
    <property type="project" value="TreeGrafter"/>
</dbReference>
<dbReference type="FunFam" id="3.40.50.300:FF:000913">
    <property type="entry name" value="ABC multidrug transporter SitT"/>
    <property type="match status" value="1"/>
</dbReference>
<dbReference type="InterPro" id="IPR027417">
    <property type="entry name" value="P-loop_NTPase"/>
</dbReference>
<dbReference type="GO" id="GO:0005743">
    <property type="term" value="C:mitochondrial inner membrane"/>
    <property type="evidence" value="ECO:0007669"/>
    <property type="project" value="TreeGrafter"/>
</dbReference>
<dbReference type="Pfam" id="PF00664">
    <property type="entry name" value="ABC_membrane"/>
    <property type="match status" value="2"/>
</dbReference>
<dbReference type="PROSITE" id="PS50929">
    <property type="entry name" value="ABC_TM1F"/>
    <property type="match status" value="2"/>
</dbReference>
<keyword evidence="13" id="KW-1185">Reference proteome</keyword>
<evidence type="ECO:0000256" key="6">
    <source>
        <dbReference type="ARBA" id="ARBA00022989"/>
    </source>
</evidence>
<dbReference type="PANTHER" id="PTHR43394">
    <property type="entry name" value="ATP-DEPENDENT PERMEASE MDL1, MITOCHONDRIAL"/>
    <property type="match status" value="1"/>
</dbReference>
<dbReference type="InterPro" id="IPR017871">
    <property type="entry name" value="ABC_transporter-like_CS"/>
</dbReference>
<dbReference type="InterPro" id="IPR011527">
    <property type="entry name" value="ABC1_TM_dom"/>
</dbReference>
<feature type="transmembrane region" description="Helical" evidence="9">
    <location>
        <begin position="999"/>
        <end position="1019"/>
    </location>
</feature>
<gene>
    <name evidence="12" type="ORF">CYLTODRAFT_367733</name>
</gene>
<evidence type="ECO:0000313" key="12">
    <source>
        <dbReference type="EMBL" id="KIY72420.1"/>
    </source>
</evidence>
<keyword evidence="7 9" id="KW-0472">Membrane</keyword>
<feature type="compositionally biased region" description="Basic and acidic residues" evidence="8">
    <location>
        <begin position="1"/>
        <end position="12"/>
    </location>
</feature>
<accession>A0A0D7BQB0</accession>
<dbReference type="PROSITE" id="PS50893">
    <property type="entry name" value="ABC_TRANSPORTER_2"/>
    <property type="match status" value="2"/>
</dbReference>